<reference evidence="1" key="1">
    <citation type="submission" date="2020-06" db="EMBL/GenBank/DDBJ databases">
        <authorList>
            <person name="Li T."/>
            <person name="Hu X."/>
            <person name="Zhang T."/>
            <person name="Song X."/>
            <person name="Zhang H."/>
            <person name="Dai N."/>
            <person name="Sheng W."/>
            <person name="Hou X."/>
            <person name="Wei L."/>
        </authorList>
    </citation>
    <scope>NUCLEOTIDE SEQUENCE</scope>
    <source>
        <strain evidence="1">G01</strain>
        <tissue evidence="1">Leaf</tissue>
    </source>
</reference>
<organism evidence="1">
    <name type="scientific">Sesamum angustifolium</name>
    <dbReference type="NCBI Taxonomy" id="2727405"/>
    <lineage>
        <taxon>Eukaryota</taxon>
        <taxon>Viridiplantae</taxon>
        <taxon>Streptophyta</taxon>
        <taxon>Embryophyta</taxon>
        <taxon>Tracheophyta</taxon>
        <taxon>Spermatophyta</taxon>
        <taxon>Magnoliopsida</taxon>
        <taxon>eudicotyledons</taxon>
        <taxon>Gunneridae</taxon>
        <taxon>Pentapetalae</taxon>
        <taxon>asterids</taxon>
        <taxon>lamiids</taxon>
        <taxon>Lamiales</taxon>
        <taxon>Pedaliaceae</taxon>
        <taxon>Sesamum</taxon>
    </lineage>
</organism>
<dbReference type="AlphaFoldDB" id="A0AAW2J6X5"/>
<sequence length="157" mass="17656">MERVYLQSEVVSASVPDDALLVNDDTFYYVSRALGQLCAFEIDASACLAAPLEDTLAAKAQEGALDLLHIDGDRFCFIWDEQHNTVHKVLQCMEFTVSKVFGHFRARSSWLNGSLAITTLSRKSFLVDSFTSRGRANWLEGDWEKIQGVAFDSPMRR</sequence>
<name>A0AAW2J6X5_9LAMI</name>
<evidence type="ECO:0000313" key="1">
    <source>
        <dbReference type="EMBL" id="KAL0289706.1"/>
    </source>
</evidence>
<dbReference type="EMBL" id="JACGWK010001387">
    <property type="protein sequence ID" value="KAL0289706.1"/>
    <property type="molecule type" value="Genomic_DNA"/>
</dbReference>
<proteinExistence type="predicted"/>
<gene>
    <name evidence="1" type="ORF">Sangu_2606900</name>
</gene>
<accession>A0AAW2J6X5</accession>
<reference evidence="1" key="2">
    <citation type="journal article" date="2024" name="Plant">
        <title>Genomic evolution and insights into agronomic trait innovations of Sesamum species.</title>
        <authorList>
            <person name="Miao H."/>
            <person name="Wang L."/>
            <person name="Qu L."/>
            <person name="Liu H."/>
            <person name="Sun Y."/>
            <person name="Le M."/>
            <person name="Wang Q."/>
            <person name="Wei S."/>
            <person name="Zheng Y."/>
            <person name="Lin W."/>
            <person name="Duan Y."/>
            <person name="Cao H."/>
            <person name="Xiong S."/>
            <person name="Wang X."/>
            <person name="Wei L."/>
            <person name="Li C."/>
            <person name="Ma Q."/>
            <person name="Ju M."/>
            <person name="Zhao R."/>
            <person name="Li G."/>
            <person name="Mu C."/>
            <person name="Tian Q."/>
            <person name="Mei H."/>
            <person name="Zhang T."/>
            <person name="Gao T."/>
            <person name="Zhang H."/>
        </authorList>
    </citation>
    <scope>NUCLEOTIDE SEQUENCE</scope>
    <source>
        <strain evidence="1">G01</strain>
    </source>
</reference>
<comment type="caution">
    <text evidence="1">The sequence shown here is derived from an EMBL/GenBank/DDBJ whole genome shotgun (WGS) entry which is preliminary data.</text>
</comment>
<protein>
    <submittedName>
        <fullName evidence="1">Uncharacterized protein</fullName>
    </submittedName>
</protein>